<proteinExistence type="predicted"/>
<sequence>MVSKQWRVRFALTPTPPVVPSAKCVSLSSDARPLPARSRPKSKLACHECKSRRVKCDETYPVCGHCKRRGTLCIPAPRHSGWHLELPLLIQQARNPSGTSPSLLLQYYFERVCHIMVLDPENNPLAFPLLTLMKESDALLHVVQSIAAAHKHGFADDTSSECLFERKRALLSIQQELRHVRKQSVSTFLAIFLMGISSPWIEGTSGMEHLLGARALSDILLNNPNVDYSSAYMQMILGAYIWWEMAASFNLDHRLQRPLGTDAICRAVMANRLEYHSLTGYSLELFYLIANLNHYCRQIVDGEPRDLAHEAAVEEQLLNWKPCGNDILLVSLSGAYRKHGLIQLRRICGPNNGESDLENERQIQTWAAEAMEDLLEIPHTSPYLNFQPIPLLSAASEICSDNRKQQEEVKARFRALYSLTHLPVMLDAITLLEEIWSLGRWGSRRRGRWYFLRRGSCLLWRDGLSR</sequence>
<evidence type="ECO:0000256" key="1">
    <source>
        <dbReference type="ARBA" id="ARBA00004123"/>
    </source>
</evidence>
<comment type="subcellular location">
    <subcellularLocation>
        <location evidence="1">Nucleus</location>
    </subcellularLocation>
</comment>
<dbReference type="CDD" id="cd00067">
    <property type="entry name" value="GAL4"/>
    <property type="match status" value="1"/>
</dbReference>
<dbReference type="EMBL" id="JADCTT010000010">
    <property type="protein sequence ID" value="KAF9747608.1"/>
    <property type="molecule type" value="Genomic_DNA"/>
</dbReference>
<dbReference type="Gene3D" id="4.10.240.10">
    <property type="entry name" value="Zn(2)-C6 fungal-type DNA-binding domain"/>
    <property type="match status" value="1"/>
</dbReference>
<comment type="caution">
    <text evidence="4">The sequence shown here is derived from an EMBL/GenBank/DDBJ whole genome shotgun (WGS) entry which is preliminary data.</text>
</comment>
<evidence type="ECO:0000313" key="5">
    <source>
        <dbReference type="Proteomes" id="UP000616885"/>
    </source>
</evidence>
<dbReference type="PROSITE" id="PS50048">
    <property type="entry name" value="ZN2_CY6_FUNGAL_2"/>
    <property type="match status" value="1"/>
</dbReference>
<protein>
    <recommendedName>
        <fullName evidence="3">Zn(2)-C6 fungal-type domain-containing protein</fullName>
    </recommendedName>
</protein>
<dbReference type="Pfam" id="PF11951">
    <property type="entry name" value="Fungal_trans_2"/>
    <property type="match status" value="1"/>
</dbReference>
<dbReference type="PANTHER" id="PTHR37534">
    <property type="entry name" value="TRANSCRIPTIONAL ACTIVATOR PROTEIN UGA3"/>
    <property type="match status" value="1"/>
</dbReference>
<organism evidence="4 5">
    <name type="scientific">Bionectria ochroleuca</name>
    <name type="common">Gliocladium roseum</name>
    <dbReference type="NCBI Taxonomy" id="29856"/>
    <lineage>
        <taxon>Eukaryota</taxon>
        <taxon>Fungi</taxon>
        <taxon>Dikarya</taxon>
        <taxon>Ascomycota</taxon>
        <taxon>Pezizomycotina</taxon>
        <taxon>Sordariomycetes</taxon>
        <taxon>Hypocreomycetidae</taxon>
        <taxon>Hypocreales</taxon>
        <taxon>Bionectriaceae</taxon>
        <taxon>Clonostachys</taxon>
    </lineage>
</organism>
<feature type="domain" description="Zn(2)-C6 fungal-type" evidence="3">
    <location>
        <begin position="45"/>
        <end position="73"/>
    </location>
</feature>
<dbReference type="InterPro" id="IPR036864">
    <property type="entry name" value="Zn2-C6_fun-type_DNA-bd_sf"/>
</dbReference>
<keyword evidence="2" id="KW-0539">Nucleus</keyword>
<dbReference type="InterPro" id="IPR021858">
    <property type="entry name" value="Fun_TF"/>
</dbReference>
<name>A0A8H7K8D9_BIOOC</name>
<accession>A0A8H7K8D9</accession>
<dbReference type="GO" id="GO:0000976">
    <property type="term" value="F:transcription cis-regulatory region binding"/>
    <property type="evidence" value="ECO:0007669"/>
    <property type="project" value="TreeGrafter"/>
</dbReference>
<dbReference type="InterPro" id="IPR001138">
    <property type="entry name" value="Zn2Cys6_DnaBD"/>
</dbReference>
<evidence type="ECO:0000313" key="4">
    <source>
        <dbReference type="EMBL" id="KAF9747608.1"/>
    </source>
</evidence>
<dbReference type="GO" id="GO:0045944">
    <property type="term" value="P:positive regulation of transcription by RNA polymerase II"/>
    <property type="evidence" value="ECO:0007669"/>
    <property type="project" value="TreeGrafter"/>
</dbReference>
<reference evidence="4" key="1">
    <citation type="submission" date="2020-10" db="EMBL/GenBank/DDBJ databases">
        <title>High-Quality Genome Resource of Clonostachys rosea strain S41 by Oxford Nanopore Long-Read Sequencing.</title>
        <authorList>
            <person name="Wang H."/>
        </authorList>
    </citation>
    <scope>NUCLEOTIDE SEQUENCE</scope>
    <source>
        <strain evidence="4">S41</strain>
    </source>
</reference>
<gene>
    <name evidence="4" type="ORF">IM811_002942</name>
</gene>
<dbReference type="GO" id="GO:0008270">
    <property type="term" value="F:zinc ion binding"/>
    <property type="evidence" value="ECO:0007669"/>
    <property type="project" value="InterPro"/>
</dbReference>
<dbReference type="GO" id="GO:0000981">
    <property type="term" value="F:DNA-binding transcription factor activity, RNA polymerase II-specific"/>
    <property type="evidence" value="ECO:0007669"/>
    <property type="project" value="InterPro"/>
</dbReference>
<dbReference type="GO" id="GO:0005634">
    <property type="term" value="C:nucleus"/>
    <property type="evidence" value="ECO:0007669"/>
    <property type="project" value="UniProtKB-SubCell"/>
</dbReference>
<dbReference type="AlphaFoldDB" id="A0A8H7K8D9"/>
<dbReference type="SUPFAM" id="SSF57701">
    <property type="entry name" value="Zn2/Cys6 DNA-binding domain"/>
    <property type="match status" value="1"/>
</dbReference>
<dbReference type="SMART" id="SM00066">
    <property type="entry name" value="GAL4"/>
    <property type="match status" value="1"/>
</dbReference>
<dbReference type="PROSITE" id="PS00463">
    <property type="entry name" value="ZN2_CY6_FUNGAL_1"/>
    <property type="match status" value="1"/>
</dbReference>
<evidence type="ECO:0000259" key="3">
    <source>
        <dbReference type="PROSITE" id="PS50048"/>
    </source>
</evidence>
<evidence type="ECO:0000256" key="2">
    <source>
        <dbReference type="ARBA" id="ARBA00023242"/>
    </source>
</evidence>
<dbReference type="Pfam" id="PF00172">
    <property type="entry name" value="Zn_clus"/>
    <property type="match status" value="1"/>
</dbReference>
<dbReference type="PANTHER" id="PTHR37534:SF11">
    <property type="entry name" value="ZN(II)2CYS6 TRANSCRIPTION FACTOR (EUROFUNG)"/>
    <property type="match status" value="1"/>
</dbReference>
<dbReference type="Proteomes" id="UP000616885">
    <property type="component" value="Unassembled WGS sequence"/>
</dbReference>